<dbReference type="AlphaFoldDB" id="A0A1I5SNP1"/>
<feature type="region of interest" description="Disordered" evidence="1">
    <location>
        <begin position="239"/>
        <end position="259"/>
    </location>
</feature>
<organism evidence="2 3">
    <name type="scientific">Ectopseudomonas composti</name>
    <dbReference type="NCBI Taxonomy" id="658457"/>
    <lineage>
        <taxon>Bacteria</taxon>
        <taxon>Pseudomonadati</taxon>
        <taxon>Pseudomonadota</taxon>
        <taxon>Gammaproteobacteria</taxon>
        <taxon>Pseudomonadales</taxon>
        <taxon>Pseudomonadaceae</taxon>
        <taxon>Ectopseudomonas</taxon>
    </lineage>
</organism>
<dbReference type="Proteomes" id="UP000182400">
    <property type="component" value="Unassembled WGS sequence"/>
</dbReference>
<name>A0A1I5SNP1_9GAMM</name>
<reference evidence="2 3" key="1">
    <citation type="submission" date="2016-10" db="EMBL/GenBank/DDBJ databases">
        <authorList>
            <person name="de Groot N.N."/>
        </authorList>
    </citation>
    <scope>NUCLEOTIDE SEQUENCE [LARGE SCALE GENOMIC DNA]</scope>
    <source>
        <strain evidence="2 3">CCUG 59231</strain>
    </source>
</reference>
<dbReference type="EMBL" id="FOWP01000026">
    <property type="protein sequence ID" value="SFP72329.1"/>
    <property type="molecule type" value="Genomic_DNA"/>
</dbReference>
<accession>A0A1I5SNP1</accession>
<dbReference type="STRING" id="658457.SAMN05216601_1267"/>
<evidence type="ECO:0000313" key="3">
    <source>
        <dbReference type="Proteomes" id="UP000182400"/>
    </source>
</evidence>
<evidence type="ECO:0000256" key="1">
    <source>
        <dbReference type="SAM" id="MobiDB-lite"/>
    </source>
</evidence>
<evidence type="ECO:0000313" key="2">
    <source>
        <dbReference type="EMBL" id="SFP72329.1"/>
    </source>
</evidence>
<proteinExistence type="predicted"/>
<gene>
    <name evidence="2" type="ORF">SAMN05216601_1267</name>
</gene>
<sequence>MQCLPFFSHTGKAALPMNRKTAPQLLQQLGGKHIPIKHQPKALAYGSPWLIDDCWSIHRHIDVDTNTYHDMADICRISSKLEKYPGYFAPIDQHVIRPLELRTFHATGVQGFRDSKTDSQAQRLNLTHTAIDAQNDTAVQIFGKGTCPDAPTPATTSSLTLGKQDKGRARPCIEATKNLGVSGIHTGLDTNWPTQPSSKRYPLGIKQSHRRRQPVTSAWDLEYLNAQLCLKALQLLPDGTATDPKRRPKGFTGMEPTIL</sequence>
<protein>
    <submittedName>
        <fullName evidence="2">Uncharacterized protein</fullName>
    </submittedName>
</protein>